<dbReference type="Proteomes" id="UP000250572">
    <property type="component" value="Unassembled WGS sequence"/>
</dbReference>
<dbReference type="InterPro" id="IPR036047">
    <property type="entry name" value="F-box-like_dom_sf"/>
</dbReference>
<dbReference type="InterPro" id="IPR036322">
    <property type="entry name" value="WD40_repeat_dom_sf"/>
</dbReference>
<dbReference type="InterPro" id="IPR001810">
    <property type="entry name" value="F-box_dom"/>
</dbReference>
<dbReference type="EMBL" id="NHOQ01000244">
    <property type="protein sequence ID" value="PWA31919.1"/>
    <property type="molecule type" value="Genomic_DNA"/>
</dbReference>
<dbReference type="PANTHER" id="PTHR46550">
    <property type="entry name" value="F-BOX ONLY PROTEIN 3"/>
    <property type="match status" value="1"/>
</dbReference>
<accession>A0A315W7B8</accession>
<evidence type="ECO:0000259" key="4">
    <source>
        <dbReference type="PROSITE" id="PS50181"/>
    </source>
</evidence>
<reference evidence="5 6" key="1">
    <citation type="journal article" date="2018" name="G3 (Bethesda)">
        <title>A High-Quality Reference Genome for the Invasive Mosquitofish Gambusia affinis Using a Chicago Library.</title>
        <authorList>
            <person name="Hoffberg S.L."/>
            <person name="Troendle N.J."/>
            <person name="Glenn T.C."/>
            <person name="Mahmud O."/>
            <person name="Louha S."/>
            <person name="Chalopin D."/>
            <person name="Bennetzen J.L."/>
            <person name="Mauricio R."/>
        </authorList>
    </citation>
    <scope>NUCLEOTIDE SEQUENCE [LARGE SCALE GENOMIC DNA]</scope>
    <source>
        <strain evidence="5">NE01/NJP1002.9</strain>
        <tissue evidence="5">Muscle</tissue>
    </source>
</reference>
<proteinExistence type="predicted"/>
<comment type="pathway">
    <text evidence="1">Protein modification; protein ubiquitination.</text>
</comment>
<sequence>MGYKDPDKQIVVALCPDKKSKKKGVAFNVAAPQELAVALPDPGVLVCIVSPSAAHQVTAADVLHHCLVAHPPLCPQASRHRVRLAVIRRLVYVHQVRVQWLPVGIRLLDFQEFWTLVAACFDWFHVHSVGIFLLENVAKLAELGKCSPAETLLFLVTAAVTQVALRTGGCDGMGHPCSNDCVELILITRLAPVLRSTTAQVTPGGSPKPRKASKTEEARRTFYKPSGTASKLPWRGPLWIGPLVIARVSQVVKTDVGMDFHHPQLIGDCLIHIFTFLSEDDLIRVSTVCKDWHEAAETPWLWRRMCLQRWSFCNLAALGSDQVTLSWKKYFQQRSHLEKNMTEGRTGNYTCKSLRGHTGRVVSLVYLQGDSCLLPDLSKTSAIVCSASTDGTVRAWNIQKGESLWCSPVQSPLTGMVADEKEEVIITSDSTGLIKTWQGQTGQELASFSTASSHCTLLQYNINNDWFLTVGTGQGSICTLADLTLTKKSSLMVCDSFKVNILLVSPDKKWIIAGTKENDDLSLKVINSESLTSPSEDEDSLCQTVPVPGCQAAVFIPTQPARLAIIHHTELGGNKALTVFDVSIKKMKYKTEIQVQQMESFPLMLKHYSSQILLEAKNSNCIVLAAGEELWVYSLKGVVLANFKDHIMPISSICVDSFRVVTASQDLSLRVLTWKNDRDGGLTLESQYHLLGGSHTMSRGFTHVACDYASIVASVEGNNGKDVLKAYSFRS</sequence>
<evidence type="ECO:0000256" key="1">
    <source>
        <dbReference type="ARBA" id="ARBA00004906"/>
    </source>
</evidence>
<evidence type="ECO:0000256" key="3">
    <source>
        <dbReference type="SAM" id="MobiDB-lite"/>
    </source>
</evidence>
<keyword evidence="2" id="KW-0833">Ubl conjugation pathway</keyword>
<gene>
    <name evidence="5" type="ORF">CCH79_00006641</name>
</gene>
<feature type="region of interest" description="Disordered" evidence="3">
    <location>
        <begin position="198"/>
        <end position="219"/>
    </location>
</feature>
<feature type="domain" description="F-box" evidence="4">
    <location>
        <begin position="259"/>
        <end position="305"/>
    </location>
</feature>
<dbReference type="GO" id="GO:0005737">
    <property type="term" value="C:cytoplasm"/>
    <property type="evidence" value="ECO:0007669"/>
    <property type="project" value="TreeGrafter"/>
</dbReference>
<name>A0A315W7B8_GAMAF</name>
<evidence type="ECO:0000313" key="6">
    <source>
        <dbReference type="Proteomes" id="UP000250572"/>
    </source>
</evidence>
<protein>
    <recommendedName>
        <fullName evidence="4">F-box domain-containing protein</fullName>
    </recommendedName>
</protein>
<dbReference type="PANTHER" id="PTHR46550:SF2">
    <property type="entry name" value="EXPRESSED SEQUENCE C85627-RELATED"/>
    <property type="match status" value="1"/>
</dbReference>
<dbReference type="Gene3D" id="1.20.1280.50">
    <property type="match status" value="1"/>
</dbReference>
<dbReference type="InterPro" id="IPR015943">
    <property type="entry name" value="WD40/YVTN_repeat-like_dom_sf"/>
</dbReference>
<dbReference type="InterPro" id="IPR052121">
    <property type="entry name" value="F-box_SCF_Substrate_Recog"/>
</dbReference>
<dbReference type="AlphaFoldDB" id="A0A315W7B8"/>
<dbReference type="InterPro" id="IPR001680">
    <property type="entry name" value="WD40_rpt"/>
</dbReference>
<dbReference type="Gene3D" id="2.130.10.10">
    <property type="entry name" value="YVTN repeat-like/Quinoprotein amine dehydrogenase"/>
    <property type="match status" value="1"/>
</dbReference>
<dbReference type="SMART" id="SM00320">
    <property type="entry name" value="WD40"/>
    <property type="match status" value="3"/>
</dbReference>
<comment type="caution">
    <text evidence="5">The sequence shown here is derived from an EMBL/GenBank/DDBJ whole genome shotgun (WGS) entry which is preliminary data.</text>
</comment>
<dbReference type="STRING" id="33528.ENSGAFP00000023457"/>
<keyword evidence="6" id="KW-1185">Reference proteome</keyword>
<organism evidence="5 6">
    <name type="scientific">Gambusia affinis</name>
    <name type="common">Western mosquitofish</name>
    <name type="synonym">Heterandria affinis</name>
    <dbReference type="NCBI Taxonomy" id="33528"/>
    <lineage>
        <taxon>Eukaryota</taxon>
        <taxon>Metazoa</taxon>
        <taxon>Chordata</taxon>
        <taxon>Craniata</taxon>
        <taxon>Vertebrata</taxon>
        <taxon>Euteleostomi</taxon>
        <taxon>Actinopterygii</taxon>
        <taxon>Neopterygii</taxon>
        <taxon>Teleostei</taxon>
        <taxon>Neoteleostei</taxon>
        <taxon>Acanthomorphata</taxon>
        <taxon>Ovalentaria</taxon>
        <taxon>Atherinomorphae</taxon>
        <taxon>Cyprinodontiformes</taxon>
        <taxon>Poeciliidae</taxon>
        <taxon>Poeciliinae</taxon>
        <taxon>Gambusia</taxon>
    </lineage>
</organism>
<evidence type="ECO:0000256" key="2">
    <source>
        <dbReference type="ARBA" id="ARBA00022786"/>
    </source>
</evidence>
<dbReference type="PROSITE" id="PS50181">
    <property type="entry name" value="FBOX"/>
    <property type="match status" value="1"/>
</dbReference>
<dbReference type="Pfam" id="PF12937">
    <property type="entry name" value="F-box-like"/>
    <property type="match status" value="1"/>
</dbReference>
<dbReference type="SUPFAM" id="SSF81383">
    <property type="entry name" value="F-box domain"/>
    <property type="match status" value="1"/>
</dbReference>
<evidence type="ECO:0000313" key="5">
    <source>
        <dbReference type="EMBL" id="PWA31919.1"/>
    </source>
</evidence>
<dbReference type="SUPFAM" id="SSF50978">
    <property type="entry name" value="WD40 repeat-like"/>
    <property type="match status" value="1"/>
</dbReference>